<dbReference type="RefSeq" id="WP_091658493.1">
    <property type="nucleotide sequence ID" value="NZ_FONT01000002.1"/>
</dbReference>
<reference evidence="4 5" key="1">
    <citation type="submission" date="2016-10" db="EMBL/GenBank/DDBJ databases">
        <authorList>
            <person name="de Groot N.N."/>
        </authorList>
    </citation>
    <scope>NUCLEOTIDE SEQUENCE [LARGE SCALE GENOMIC DNA]</scope>
    <source>
        <strain evidence="4 5">DSM 23995</strain>
    </source>
</reference>
<dbReference type="InterPro" id="IPR036380">
    <property type="entry name" value="Isochorismatase-like_sf"/>
</dbReference>
<keyword evidence="2" id="KW-0378">Hydrolase</keyword>
<dbReference type="PANTHER" id="PTHR43540">
    <property type="entry name" value="PEROXYUREIDOACRYLATE/UREIDOACRYLATE AMIDOHYDROLASE-RELATED"/>
    <property type="match status" value="1"/>
</dbReference>
<dbReference type="SUPFAM" id="SSF52499">
    <property type="entry name" value="Isochorismatase-like hydrolases"/>
    <property type="match status" value="1"/>
</dbReference>
<organism evidence="4 5">
    <name type="scientific">Alteribacillus iranensis</name>
    <dbReference type="NCBI Taxonomy" id="930128"/>
    <lineage>
        <taxon>Bacteria</taxon>
        <taxon>Bacillati</taxon>
        <taxon>Bacillota</taxon>
        <taxon>Bacilli</taxon>
        <taxon>Bacillales</taxon>
        <taxon>Bacillaceae</taxon>
        <taxon>Alteribacillus</taxon>
    </lineage>
</organism>
<dbReference type="Gene3D" id="3.40.50.850">
    <property type="entry name" value="Isochorismatase-like"/>
    <property type="match status" value="1"/>
</dbReference>
<dbReference type="InterPro" id="IPR000868">
    <property type="entry name" value="Isochorismatase-like_dom"/>
</dbReference>
<dbReference type="OrthoDB" id="257098at2"/>
<dbReference type="CDD" id="cd00431">
    <property type="entry name" value="cysteine_hydrolases"/>
    <property type="match status" value="1"/>
</dbReference>
<feature type="domain" description="Isochorismatase-like" evidence="3">
    <location>
        <begin position="13"/>
        <end position="204"/>
    </location>
</feature>
<dbReference type="STRING" id="930128.SAMN05192532_102228"/>
<dbReference type="InterPro" id="IPR050272">
    <property type="entry name" value="Isochorismatase-like_hydrls"/>
</dbReference>
<evidence type="ECO:0000313" key="5">
    <source>
        <dbReference type="Proteomes" id="UP000199516"/>
    </source>
</evidence>
<protein>
    <submittedName>
        <fullName evidence="4">Nicotinamidase-related amidase</fullName>
    </submittedName>
</protein>
<dbReference type="Proteomes" id="UP000199516">
    <property type="component" value="Unassembled WGS sequence"/>
</dbReference>
<evidence type="ECO:0000313" key="4">
    <source>
        <dbReference type="EMBL" id="SFE53935.1"/>
    </source>
</evidence>
<dbReference type="EMBL" id="FONT01000002">
    <property type="protein sequence ID" value="SFE53935.1"/>
    <property type="molecule type" value="Genomic_DNA"/>
</dbReference>
<dbReference type="GO" id="GO:0016787">
    <property type="term" value="F:hydrolase activity"/>
    <property type="evidence" value="ECO:0007669"/>
    <property type="project" value="UniProtKB-KW"/>
</dbReference>
<dbReference type="PANTHER" id="PTHR43540:SF6">
    <property type="entry name" value="ISOCHORISMATASE-LIKE DOMAIN-CONTAINING PROTEIN"/>
    <property type="match status" value="1"/>
</dbReference>
<dbReference type="Pfam" id="PF00857">
    <property type="entry name" value="Isochorismatase"/>
    <property type="match status" value="1"/>
</dbReference>
<comment type="similarity">
    <text evidence="1">Belongs to the isochorismatase family.</text>
</comment>
<sequence>MGLTIDRMDPKETALLVVDMQNDFVAKGAPLETPMGQEMLPTLKKVLDFSREEGISVIYTAHVHRKDGSDLGLYGEIYPPILEGACLIDGEKGSEIYPEVTPRDGEPVIKKRRYSAFFGTDLDIILRTKGVKNLVIAGLTTEDCCFAAARDAMYRGYKVAFLSDATGTYDYADIGFGKVPAEEVHRVMLTVLGGSTAHVMTAEDYMSKVNTDHTEKV</sequence>
<name>A0A1I2BCQ8_9BACI</name>
<evidence type="ECO:0000256" key="2">
    <source>
        <dbReference type="ARBA" id="ARBA00022801"/>
    </source>
</evidence>
<keyword evidence="5" id="KW-1185">Reference proteome</keyword>
<evidence type="ECO:0000256" key="1">
    <source>
        <dbReference type="ARBA" id="ARBA00006336"/>
    </source>
</evidence>
<gene>
    <name evidence="4" type="ORF">SAMN05192532_102228</name>
</gene>
<proteinExistence type="inferred from homology"/>
<dbReference type="AlphaFoldDB" id="A0A1I2BCQ8"/>
<evidence type="ECO:0000259" key="3">
    <source>
        <dbReference type="Pfam" id="PF00857"/>
    </source>
</evidence>
<accession>A0A1I2BCQ8</accession>